<feature type="compositionally biased region" description="Basic residues" evidence="1">
    <location>
        <begin position="120"/>
        <end position="135"/>
    </location>
</feature>
<sequence length="189" mass="22014">METERQARKPKLSEHLLELKFMQRTQQKLRINDENARHAINGESQWWLNYEDVELGKPKLHVKYCPSYFSCINSTVSGRMSFGKPAKKDEPPLPEIITLDDGDGDDDVILVCQKPALPSKSKRKRDSVPHNRKKRLVDVQSNEHIDECDDDEIPHTRYNLRSRKRPPTQEIVALDIEVNQTIEFMKPPE</sequence>
<proteinExistence type="predicted"/>
<evidence type="ECO:0000313" key="2">
    <source>
        <dbReference type="EMBL" id="KAF0554081.1"/>
    </source>
</evidence>
<protein>
    <submittedName>
        <fullName evidence="2">M-phase phosphoprotein 6</fullName>
    </submittedName>
</protein>
<dbReference type="OrthoDB" id="20403at2759"/>
<dbReference type="EMBL" id="WTPW01000052">
    <property type="protein sequence ID" value="KAF0554081.1"/>
    <property type="molecule type" value="Genomic_DNA"/>
</dbReference>
<gene>
    <name evidence="2" type="ORF">F8M41_019578</name>
</gene>
<organism evidence="2 3">
    <name type="scientific">Gigaspora margarita</name>
    <dbReference type="NCBI Taxonomy" id="4874"/>
    <lineage>
        <taxon>Eukaryota</taxon>
        <taxon>Fungi</taxon>
        <taxon>Fungi incertae sedis</taxon>
        <taxon>Mucoromycota</taxon>
        <taxon>Glomeromycotina</taxon>
        <taxon>Glomeromycetes</taxon>
        <taxon>Diversisporales</taxon>
        <taxon>Gigasporaceae</taxon>
        <taxon>Gigaspora</taxon>
    </lineage>
</organism>
<comment type="caution">
    <text evidence="2">The sequence shown here is derived from an EMBL/GenBank/DDBJ whole genome shotgun (WGS) entry which is preliminary data.</text>
</comment>
<evidence type="ECO:0000256" key="1">
    <source>
        <dbReference type="SAM" id="MobiDB-lite"/>
    </source>
</evidence>
<reference evidence="2 3" key="1">
    <citation type="journal article" date="2019" name="Environ. Microbiol.">
        <title>At the nexus of three kingdoms: the genome of the mycorrhizal fungus Gigaspora margarita provides insights into plant, endobacterial and fungal interactions.</title>
        <authorList>
            <person name="Venice F."/>
            <person name="Ghignone S."/>
            <person name="Salvioli di Fossalunga A."/>
            <person name="Amselem J."/>
            <person name="Novero M."/>
            <person name="Xianan X."/>
            <person name="Sedzielewska Toro K."/>
            <person name="Morin E."/>
            <person name="Lipzen A."/>
            <person name="Grigoriev I.V."/>
            <person name="Henrissat B."/>
            <person name="Martin F.M."/>
            <person name="Bonfante P."/>
        </authorList>
    </citation>
    <scope>NUCLEOTIDE SEQUENCE [LARGE SCALE GENOMIC DNA]</scope>
    <source>
        <strain evidence="2 3">BEG34</strain>
    </source>
</reference>
<dbReference type="Proteomes" id="UP000439903">
    <property type="component" value="Unassembled WGS sequence"/>
</dbReference>
<accession>A0A8H4EU77</accession>
<name>A0A8H4EU77_GIGMA</name>
<dbReference type="Pfam" id="PF10175">
    <property type="entry name" value="MPP6"/>
    <property type="match status" value="1"/>
</dbReference>
<feature type="region of interest" description="Disordered" evidence="1">
    <location>
        <begin position="118"/>
        <end position="150"/>
    </location>
</feature>
<evidence type="ECO:0000313" key="3">
    <source>
        <dbReference type="Proteomes" id="UP000439903"/>
    </source>
</evidence>
<dbReference type="AlphaFoldDB" id="A0A8H4EU77"/>
<keyword evidence="3" id="KW-1185">Reference proteome</keyword>